<comment type="subcellular location">
    <subcellularLocation>
        <location evidence="1">Cytoplasm</location>
    </subcellularLocation>
</comment>
<dbReference type="Gene3D" id="3.40.50.300">
    <property type="entry name" value="P-loop containing nucleotide triphosphate hydrolases"/>
    <property type="match status" value="3"/>
</dbReference>
<dbReference type="Proteomes" id="UP001598673">
    <property type="component" value="Unassembled WGS sequence"/>
</dbReference>
<dbReference type="RefSeq" id="WP_258936978.1">
    <property type="nucleotide sequence ID" value="NZ_JANBBF010000010.1"/>
</dbReference>
<organism evidence="15 16">
    <name type="scientific">Prauserella salsuginis</name>
    <dbReference type="NCBI Taxonomy" id="387889"/>
    <lineage>
        <taxon>Bacteria</taxon>
        <taxon>Bacillati</taxon>
        <taxon>Actinomycetota</taxon>
        <taxon>Actinomycetes</taxon>
        <taxon>Pseudonocardiales</taxon>
        <taxon>Pseudonocardiaceae</taxon>
        <taxon>Prauserella</taxon>
        <taxon>Prauserella salsuginis group</taxon>
    </lineage>
</organism>
<evidence type="ECO:0000256" key="10">
    <source>
        <dbReference type="ARBA" id="ARBA00023204"/>
    </source>
</evidence>
<keyword evidence="6" id="KW-0228">DNA excision</keyword>
<keyword evidence="7 15" id="KW-0067">ATP-binding</keyword>
<evidence type="ECO:0000256" key="12">
    <source>
        <dbReference type="ARBA" id="ARBA00039316"/>
    </source>
</evidence>
<evidence type="ECO:0000256" key="3">
    <source>
        <dbReference type="ARBA" id="ARBA00022737"/>
    </source>
</evidence>
<evidence type="ECO:0000313" key="15">
    <source>
        <dbReference type="EMBL" id="MFD6792434.1"/>
    </source>
</evidence>
<dbReference type="PANTHER" id="PTHR43152">
    <property type="entry name" value="UVRABC SYSTEM PROTEIN A"/>
    <property type="match status" value="1"/>
</dbReference>
<evidence type="ECO:0000256" key="9">
    <source>
        <dbReference type="ARBA" id="ARBA00023125"/>
    </source>
</evidence>
<dbReference type="PANTHER" id="PTHR43152:SF2">
    <property type="entry name" value="DRUG RESISTANCE ABC TRANSPORTER"/>
    <property type="match status" value="1"/>
</dbReference>
<evidence type="ECO:0000256" key="11">
    <source>
        <dbReference type="ARBA" id="ARBA00038000"/>
    </source>
</evidence>
<dbReference type="EMBL" id="JBHXCV010000002">
    <property type="protein sequence ID" value="MFD6792434.1"/>
    <property type="molecule type" value="Genomic_DNA"/>
</dbReference>
<name>A0ABW6FZ85_9PSEU</name>
<keyword evidence="5" id="KW-0227">DNA damage</keyword>
<evidence type="ECO:0000313" key="16">
    <source>
        <dbReference type="Proteomes" id="UP001598673"/>
    </source>
</evidence>
<keyword evidence="9" id="KW-0238">DNA-binding</keyword>
<dbReference type="InterPro" id="IPR027417">
    <property type="entry name" value="P-loop_NTPase"/>
</dbReference>
<comment type="similarity">
    <text evidence="11">Belongs to the ABC transporter superfamily. UvrA family.</text>
</comment>
<dbReference type="InterPro" id="IPR003439">
    <property type="entry name" value="ABC_transporter-like_ATP-bd"/>
</dbReference>
<evidence type="ECO:0000259" key="14">
    <source>
        <dbReference type="PROSITE" id="PS50893"/>
    </source>
</evidence>
<dbReference type="GO" id="GO:0005524">
    <property type="term" value="F:ATP binding"/>
    <property type="evidence" value="ECO:0007669"/>
    <property type="project" value="UniProtKB-KW"/>
</dbReference>
<keyword evidence="2" id="KW-0963">Cytoplasm</keyword>
<protein>
    <recommendedName>
        <fullName evidence="12">UvrABC system protein A</fullName>
    </recommendedName>
    <alternativeName>
        <fullName evidence="13">Excinuclease ABC subunit A</fullName>
    </alternativeName>
</protein>
<dbReference type="PROSITE" id="PS50893">
    <property type="entry name" value="ABC_TRANSPORTER_2"/>
    <property type="match status" value="2"/>
</dbReference>
<dbReference type="SUPFAM" id="SSF52540">
    <property type="entry name" value="P-loop containing nucleoside triphosphate hydrolases"/>
    <property type="match status" value="2"/>
</dbReference>
<sequence>MSTDTPAVPAADSHDLIRVQGARENNLADISIELPKRRLTVFTGVSGSGKSSLVFATIAAESQRLINETYSTFVQGFMPTLARPDVDVLDGLTTAIIVDQERMAADPRSTVGTATDTGAMLRILFSKLGEPHIGSPKAFSFNVASISGAGAVTMERGGKTVKERRSFSVLGGMCSECEGTGRVTDFDLSAMYDDSKSLREGPFTIPGWGAEGWYGRIYIGCGFFDPDKPLREFSKSELDDLLYKEPTKIKVDGINLTYEGIIPKLQKSMLSKDREAMQPHIRAFVDKAITFTACPECDGTRLNETARSSKIDGVNIADACAMQISDLAEWVRGISVPQVRPLLEMLQSTLDSFVEIGLGYLSLDRPSGTLSGGEAQRTKLIRHLGSSLTDVTYVFDEPTIGLHPHDIARMNNLLLRLRDKGNTVLVVEHKPETIAIADHVVDLGPGAGTDGGTVCFEGTLEGLRGSDTLTGKHLDDRAALKPSVRTGDGALEIRGADLHNLTGVDVDIPLGVLTVVTGVAGSGKSSLIHGSLAGRDDVAIVDQSAIKGSRRSNPATYTGALDPIRKAFAKAGGVKPGLFSANSDGACPNCNGAGVIYLDLAIMAGVPTPCEVCEGKRFQAEVLEYTLGGKDISEVLAMSVAHAEEFFSGGEAGPSEARIPAAHKILKRLDDVGLGYLTLGQPLTTLSGGERQRLKLATRMTESAGVYVLDEPTTGLHLADVDQLLALLDRLVDSGKSVVVIEHHQAVMAHADWIIDLGPGAGHDGGRIVYEGTPADLVASSSTLTGRHLADYVG</sequence>
<accession>A0ABW6FZ85</accession>
<keyword evidence="16" id="KW-1185">Reference proteome</keyword>
<evidence type="ECO:0000256" key="5">
    <source>
        <dbReference type="ARBA" id="ARBA00022763"/>
    </source>
</evidence>
<evidence type="ECO:0000256" key="1">
    <source>
        <dbReference type="ARBA" id="ARBA00004496"/>
    </source>
</evidence>
<evidence type="ECO:0000256" key="2">
    <source>
        <dbReference type="ARBA" id="ARBA00022490"/>
    </source>
</evidence>
<keyword evidence="4" id="KW-0547">Nucleotide-binding</keyword>
<reference evidence="15 16" key="1">
    <citation type="submission" date="2024-09" db="EMBL/GenBank/DDBJ databases">
        <title>The Natural Products Discovery Center: Release of the First 8490 Sequenced Strains for Exploring Actinobacteria Biosynthetic Diversity.</title>
        <authorList>
            <person name="Kalkreuter E."/>
            <person name="Kautsar S.A."/>
            <person name="Yang D."/>
            <person name="Bader C.D."/>
            <person name="Teijaro C.N."/>
            <person name="Fluegel L."/>
            <person name="Davis C.M."/>
            <person name="Simpson J.R."/>
            <person name="Lauterbach L."/>
            <person name="Steele A.D."/>
            <person name="Gui C."/>
            <person name="Meng S."/>
            <person name="Li G."/>
            <person name="Viehrig K."/>
            <person name="Ye F."/>
            <person name="Su P."/>
            <person name="Kiefer A.F."/>
            <person name="Nichols A."/>
            <person name="Cepeda A.J."/>
            <person name="Yan W."/>
            <person name="Fan B."/>
            <person name="Jiang Y."/>
            <person name="Adhikari A."/>
            <person name="Zheng C.-J."/>
            <person name="Schuster L."/>
            <person name="Cowan T.M."/>
            <person name="Smanski M.J."/>
            <person name="Chevrette M.G."/>
            <person name="De Carvalho L.P.S."/>
            <person name="Shen B."/>
        </authorList>
    </citation>
    <scope>NUCLEOTIDE SEQUENCE [LARGE SCALE GENOMIC DNA]</scope>
    <source>
        <strain evidence="15 16">NPDC060353</strain>
    </source>
</reference>
<dbReference type="Gene3D" id="1.10.8.280">
    <property type="entry name" value="ABC transporter ATPase domain-like"/>
    <property type="match status" value="1"/>
</dbReference>
<feature type="domain" description="ABC transporter" evidence="14">
    <location>
        <begin position="484"/>
        <end position="784"/>
    </location>
</feature>
<keyword evidence="10" id="KW-0234">DNA repair</keyword>
<dbReference type="Pfam" id="PF00005">
    <property type="entry name" value="ABC_tran"/>
    <property type="match status" value="1"/>
</dbReference>
<gene>
    <name evidence="15" type="ORF">ACFWGY_03790</name>
</gene>
<evidence type="ECO:0000256" key="6">
    <source>
        <dbReference type="ARBA" id="ARBA00022769"/>
    </source>
</evidence>
<evidence type="ECO:0000256" key="8">
    <source>
        <dbReference type="ARBA" id="ARBA00022881"/>
    </source>
</evidence>
<keyword evidence="3" id="KW-0677">Repeat</keyword>
<evidence type="ECO:0000256" key="4">
    <source>
        <dbReference type="ARBA" id="ARBA00022741"/>
    </source>
</evidence>
<evidence type="ECO:0000256" key="13">
    <source>
        <dbReference type="ARBA" id="ARBA00042156"/>
    </source>
</evidence>
<feature type="domain" description="ABC transporter" evidence="14">
    <location>
        <begin position="175"/>
        <end position="470"/>
    </location>
</feature>
<dbReference type="Gene3D" id="1.20.1580.10">
    <property type="entry name" value="ABC transporter ATPase like domain"/>
    <property type="match status" value="2"/>
</dbReference>
<proteinExistence type="inferred from homology"/>
<keyword evidence="8" id="KW-0267">Excision nuclease</keyword>
<comment type="caution">
    <text evidence="15">The sequence shown here is derived from an EMBL/GenBank/DDBJ whole genome shotgun (WGS) entry which is preliminary data.</text>
</comment>
<evidence type="ECO:0000256" key="7">
    <source>
        <dbReference type="ARBA" id="ARBA00022840"/>
    </source>
</evidence>